<gene>
    <name evidence="2" type="ORF">BKK80_30270</name>
</gene>
<protein>
    <submittedName>
        <fullName evidence="2">Uncharacterized protein</fullName>
    </submittedName>
</protein>
<dbReference type="EMBL" id="CP017755">
    <property type="protein sequence ID" value="AOZ10936.1"/>
    <property type="molecule type" value="Genomic_DNA"/>
</dbReference>
<evidence type="ECO:0000313" key="3">
    <source>
        <dbReference type="Proteomes" id="UP000177515"/>
    </source>
</evidence>
<reference evidence="2 3" key="1">
    <citation type="submission" date="2016-10" db="EMBL/GenBank/DDBJ databases">
        <title>Complete genome sequences of three Cupriavidus strains isolated from various Malaysian environments.</title>
        <authorList>
            <person name="Abdullah A.A.-A."/>
            <person name="Shafie N.A.H."/>
            <person name="Lau N.S."/>
        </authorList>
    </citation>
    <scope>NUCLEOTIDE SEQUENCE [LARGE SCALE GENOMIC DNA]</scope>
    <source>
        <strain evidence="2 3">USMAA1020</strain>
    </source>
</reference>
<dbReference type="Proteomes" id="UP000177515">
    <property type="component" value="Chromosome 2"/>
</dbReference>
<keyword evidence="3" id="KW-1185">Reference proteome</keyword>
<name>A0A1D9IFP9_9BURK</name>
<sequence>MDSVTSWFKPRSPQRTAARELQEARRMLLQAEQHLLHARMQADYYRDLVAFLDTVQESGVESVSDRRRACASAGLRPPACAAGLETVPVVPITPFAA</sequence>
<accession>A0A1D9IFP9</accession>
<organism evidence="2 3">
    <name type="scientific">Cupriavidus malaysiensis</name>
    <dbReference type="NCBI Taxonomy" id="367825"/>
    <lineage>
        <taxon>Bacteria</taxon>
        <taxon>Pseudomonadati</taxon>
        <taxon>Pseudomonadota</taxon>
        <taxon>Betaproteobacteria</taxon>
        <taxon>Burkholderiales</taxon>
        <taxon>Burkholderiaceae</taxon>
        <taxon>Cupriavidus</taxon>
    </lineage>
</organism>
<evidence type="ECO:0000313" key="2">
    <source>
        <dbReference type="EMBL" id="AOZ10936.1"/>
    </source>
</evidence>
<proteinExistence type="predicted"/>
<evidence type="ECO:0000256" key="1">
    <source>
        <dbReference type="SAM" id="Coils"/>
    </source>
</evidence>
<feature type="coiled-coil region" evidence="1">
    <location>
        <begin position="14"/>
        <end position="41"/>
    </location>
</feature>
<keyword evidence="1" id="KW-0175">Coiled coil</keyword>